<evidence type="ECO:0000313" key="2">
    <source>
        <dbReference type="EMBL" id="MBA0585184.1"/>
    </source>
</evidence>
<reference evidence="2 3" key="1">
    <citation type="journal article" date="2019" name="Genome Biol. Evol.">
        <title>Insights into the evolution of the New World diploid cottons (Gossypium, subgenus Houzingenia) based on genome sequencing.</title>
        <authorList>
            <person name="Grover C.E."/>
            <person name="Arick M.A. 2nd"/>
            <person name="Thrash A."/>
            <person name="Conover J.L."/>
            <person name="Sanders W.S."/>
            <person name="Peterson D.G."/>
            <person name="Frelichowski J.E."/>
            <person name="Scheffler J.A."/>
            <person name="Scheffler B.E."/>
            <person name="Wendel J.F."/>
        </authorList>
    </citation>
    <scope>NUCLEOTIDE SEQUENCE [LARGE SCALE GENOMIC DNA]</scope>
    <source>
        <strain evidence="2">8</strain>
        <tissue evidence="2">Leaf</tissue>
    </source>
</reference>
<feature type="non-terminal residue" evidence="2">
    <location>
        <position position="44"/>
    </location>
</feature>
<dbReference type="Proteomes" id="UP000593578">
    <property type="component" value="Unassembled WGS sequence"/>
</dbReference>
<evidence type="ECO:0000256" key="1">
    <source>
        <dbReference type="SAM" id="MobiDB-lite"/>
    </source>
</evidence>
<protein>
    <submittedName>
        <fullName evidence="2">Uncharacterized protein</fullName>
    </submittedName>
</protein>
<dbReference type="EMBL" id="JABEZZ010000005">
    <property type="protein sequence ID" value="MBA0585184.1"/>
    <property type="molecule type" value="Genomic_DNA"/>
</dbReference>
<feature type="compositionally biased region" description="Basic and acidic residues" evidence="1">
    <location>
        <begin position="1"/>
        <end position="12"/>
    </location>
</feature>
<evidence type="ECO:0000313" key="3">
    <source>
        <dbReference type="Proteomes" id="UP000593578"/>
    </source>
</evidence>
<feature type="region of interest" description="Disordered" evidence="1">
    <location>
        <begin position="1"/>
        <end position="26"/>
    </location>
</feature>
<comment type="caution">
    <text evidence="2">The sequence shown here is derived from an EMBL/GenBank/DDBJ whole genome shotgun (WGS) entry which is preliminary data.</text>
</comment>
<proteinExistence type="predicted"/>
<organism evidence="2 3">
    <name type="scientific">Gossypium raimondii</name>
    <name type="common">Peruvian cotton</name>
    <name type="synonym">Gossypium klotzschianum subsp. raimondii</name>
    <dbReference type="NCBI Taxonomy" id="29730"/>
    <lineage>
        <taxon>Eukaryota</taxon>
        <taxon>Viridiplantae</taxon>
        <taxon>Streptophyta</taxon>
        <taxon>Embryophyta</taxon>
        <taxon>Tracheophyta</taxon>
        <taxon>Spermatophyta</taxon>
        <taxon>Magnoliopsida</taxon>
        <taxon>eudicotyledons</taxon>
        <taxon>Gunneridae</taxon>
        <taxon>Pentapetalae</taxon>
        <taxon>rosids</taxon>
        <taxon>malvids</taxon>
        <taxon>Malvales</taxon>
        <taxon>Malvaceae</taxon>
        <taxon>Malvoideae</taxon>
        <taxon>Gossypium</taxon>
    </lineage>
</organism>
<gene>
    <name evidence="2" type="ORF">Gorai_015969</name>
</gene>
<accession>A0A7J8P7M6</accession>
<name>A0A7J8P7M6_GOSRA</name>
<sequence length="44" mass="4911">MGDQKDKKDIKDSPGPIPVKDSPGPIPEGWVLYTKFRKDGIEVK</sequence>
<dbReference type="AlphaFoldDB" id="A0A7J8P7M6"/>